<keyword evidence="7" id="KW-0472">Membrane</keyword>
<comment type="subcellular location">
    <subcellularLocation>
        <location evidence="1">Mitochondrion inner membrane</location>
        <topology evidence="1">Peripheral membrane protein</topology>
        <orientation evidence="1">Matrix side</orientation>
    </subcellularLocation>
</comment>
<proteinExistence type="predicted"/>
<dbReference type="InterPro" id="IPR039993">
    <property type="entry name" value="NDUFB10"/>
</dbReference>
<keyword evidence="4" id="KW-0999">Mitochondrion inner membrane</keyword>
<evidence type="ECO:0000256" key="1">
    <source>
        <dbReference type="ARBA" id="ARBA00004443"/>
    </source>
</evidence>
<dbReference type="PANTHER" id="PTHR13094:SF1">
    <property type="entry name" value="NADH DEHYDROGENASE [UBIQUINONE] 1 BETA SUBCOMPLEX SUBUNIT 10"/>
    <property type="match status" value="1"/>
</dbReference>
<dbReference type="GO" id="GO:0045271">
    <property type="term" value="C:respiratory chain complex I"/>
    <property type="evidence" value="ECO:0007669"/>
    <property type="project" value="EnsemblPlants"/>
</dbReference>
<dbReference type="eggNOG" id="KOG4009">
    <property type="taxonomic scope" value="Eukaryota"/>
</dbReference>
<evidence type="ECO:0000256" key="2">
    <source>
        <dbReference type="ARBA" id="ARBA00022448"/>
    </source>
</evidence>
<evidence type="ECO:0000313" key="9">
    <source>
        <dbReference type="Proteomes" id="UP000029120"/>
    </source>
</evidence>
<keyword evidence="3" id="KW-0679">Respiratory chain</keyword>
<organism evidence="8 9">
    <name type="scientific">Arabis alpina</name>
    <name type="common">Alpine rock-cress</name>
    <dbReference type="NCBI Taxonomy" id="50452"/>
    <lineage>
        <taxon>Eukaryota</taxon>
        <taxon>Viridiplantae</taxon>
        <taxon>Streptophyta</taxon>
        <taxon>Embryophyta</taxon>
        <taxon>Tracheophyta</taxon>
        <taxon>Spermatophyta</taxon>
        <taxon>Magnoliopsida</taxon>
        <taxon>eudicotyledons</taxon>
        <taxon>Gunneridae</taxon>
        <taxon>Pentapetalae</taxon>
        <taxon>rosids</taxon>
        <taxon>malvids</taxon>
        <taxon>Brassicales</taxon>
        <taxon>Brassicaceae</taxon>
        <taxon>Arabideae</taxon>
        <taxon>Arabis</taxon>
    </lineage>
</organism>
<evidence type="ECO:0000256" key="4">
    <source>
        <dbReference type="ARBA" id="ARBA00022792"/>
    </source>
</evidence>
<evidence type="ECO:0000256" key="6">
    <source>
        <dbReference type="ARBA" id="ARBA00023128"/>
    </source>
</evidence>
<dbReference type="OrthoDB" id="1021446at2759"/>
<reference evidence="9" key="1">
    <citation type="journal article" date="2015" name="Nat. Plants">
        <title>Genome expansion of Arabis alpina linked with retrotransposition and reduced symmetric DNA methylation.</title>
        <authorList>
            <person name="Willing E.M."/>
            <person name="Rawat V."/>
            <person name="Mandakova T."/>
            <person name="Maumus F."/>
            <person name="James G.V."/>
            <person name="Nordstroem K.J."/>
            <person name="Becker C."/>
            <person name="Warthmann N."/>
            <person name="Chica C."/>
            <person name="Szarzynska B."/>
            <person name="Zytnicki M."/>
            <person name="Albani M.C."/>
            <person name="Kiefer C."/>
            <person name="Bergonzi S."/>
            <person name="Castaings L."/>
            <person name="Mateos J.L."/>
            <person name="Berns M.C."/>
            <person name="Bujdoso N."/>
            <person name="Piofczyk T."/>
            <person name="de Lorenzo L."/>
            <person name="Barrero-Sicilia C."/>
            <person name="Mateos I."/>
            <person name="Piednoel M."/>
            <person name="Hagmann J."/>
            <person name="Chen-Min-Tao R."/>
            <person name="Iglesias-Fernandez R."/>
            <person name="Schuster S.C."/>
            <person name="Alonso-Blanco C."/>
            <person name="Roudier F."/>
            <person name="Carbonero P."/>
            <person name="Paz-Ares J."/>
            <person name="Davis S.J."/>
            <person name="Pecinka A."/>
            <person name="Quesneville H."/>
            <person name="Colot V."/>
            <person name="Lysak M.A."/>
            <person name="Weigel D."/>
            <person name="Coupland G."/>
            <person name="Schneeberger K."/>
        </authorList>
    </citation>
    <scope>NUCLEOTIDE SEQUENCE [LARGE SCALE GENOMIC DNA]</scope>
    <source>
        <strain evidence="9">cv. Pajares</strain>
    </source>
</reference>
<keyword evidence="6" id="KW-0496">Mitochondrion</keyword>
<accession>A0A087G3Z1</accession>
<dbReference type="AlphaFoldDB" id="A0A087G3Z1"/>
<dbReference type="OMA" id="EDSNHHE"/>
<evidence type="ECO:0000256" key="5">
    <source>
        <dbReference type="ARBA" id="ARBA00022982"/>
    </source>
</evidence>
<keyword evidence="2" id="KW-0813">Transport</keyword>
<evidence type="ECO:0000256" key="3">
    <source>
        <dbReference type="ARBA" id="ARBA00022660"/>
    </source>
</evidence>
<keyword evidence="9" id="KW-1185">Reference proteome</keyword>
<dbReference type="GO" id="GO:0005743">
    <property type="term" value="C:mitochondrial inner membrane"/>
    <property type="evidence" value="ECO:0007669"/>
    <property type="project" value="UniProtKB-SubCell"/>
</dbReference>
<sequence length="100" mass="11589">MEMTKGLAETAPDGFVANKDPVAMVETREDLDREKAIQIEKARKLLEKVKRCYHPEDSNHHEECRRLTEQFLNSTRSVGWVRDRRLSSLYGLGQETIEAE</sequence>
<evidence type="ECO:0000256" key="7">
    <source>
        <dbReference type="ARBA" id="ARBA00023136"/>
    </source>
</evidence>
<name>A0A087G3Z1_ARAAL</name>
<protein>
    <submittedName>
        <fullName evidence="8">Uncharacterized protein</fullName>
    </submittedName>
</protein>
<dbReference type="Proteomes" id="UP000029120">
    <property type="component" value="Unassembled WGS sequence"/>
</dbReference>
<evidence type="ECO:0000313" key="8">
    <source>
        <dbReference type="EMBL" id="KFK24593.1"/>
    </source>
</evidence>
<gene>
    <name evidence="8" type="ORF">AALP_AAs69884U000100</name>
</gene>
<dbReference type="EMBL" id="KL967372">
    <property type="protein sequence ID" value="KFK24593.1"/>
    <property type="molecule type" value="Genomic_DNA"/>
</dbReference>
<dbReference type="PANTHER" id="PTHR13094">
    <property type="entry name" value="NADH-UBIQUINONE OXIDOREDUCTASE PDSW SUBUNIT"/>
    <property type="match status" value="1"/>
</dbReference>
<dbReference type="Gramene" id="KFK24593">
    <property type="protein sequence ID" value="KFK24593"/>
    <property type="gene ID" value="AALP_AAs69884U000100"/>
</dbReference>
<keyword evidence="5" id="KW-0249">Electron transport</keyword>